<organism evidence="1 2">
    <name type="scientific">Macroventuria anomochaeta</name>
    <dbReference type="NCBI Taxonomy" id="301207"/>
    <lineage>
        <taxon>Eukaryota</taxon>
        <taxon>Fungi</taxon>
        <taxon>Dikarya</taxon>
        <taxon>Ascomycota</taxon>
        <taxon>Pezizomycotina</taxon>
        <taxon>Dothideomycetes</taxon>
        <taxon>Pleosporomycetidae</taxon>
        <taxon>Pleosporales</taxon>
        <taxon>Pleosporineae</taxon>
        <taxon>Didymellaceae</taxon>
        <taxon>Macroventuria</taxon>
    </lineage>
</organism>
<proteinExistence type="predicted"/>
<protein>
    <submittedName>
        <fullName evidence="1">Uncharacterized protein</fullName>
    </submittedName>
</protein>
<comment type="caution">
    <text evidence="1">The sequence shown here is derived from an EMBL/GenBank/DDBJ whole genome shotgun (WGS) entry which is preliminary data.</text>
</comment>
<name>A0ACB6SAJ6_9PLEO</name>
<sequence>MANRLSRDPGAVLPCGRVGLALARVVRRQLLEVGETNFSRSAVSLDGSQMRPFSQPPSRVDNESQDLAADQSESSDLQTNRNFPQPNRATYLVGRTTLDGDASSMIGSTDLWSAAYREAVESHGHDIDMAVLVGNSTANLFAEQLERLDKDSDCAHIQELG</sequence>
<accession>A0ACB6SAJ6</accession>
<dbReference type="Proteomes" id="UP000799754">
    <property type="component" value="Unassembled WGS sequence"/>
</dbReference>
<evidence type="ECO:0000313" key="1">
    <source>
        <dbReference type="EMBL" id="KAF2631068.1"/>
    </source>
</evidence>
<dbReference type="EMBL" id="MU006705">
    <property type="protein sequence ID" value="KAF2631068.1"/>
    <property type="molecule type" value="Genomic_DNA"/>
</dbReference>
<reference evidence="1" key="1">
    <citation type="journal article" date="2020" name="Stud. Mycol.">
        <title>101 Dothideomycetes genomes: a test case for predicting lifestyles and emergence of pathogens.</title>
        <authorList>
            <person name="Haridas S."/>
            <person name="Albert R."/>
            <person name="Binder M."/>
            <person name="Bloem J."/>
            <person name="Labutti K."/>
            <person name="Salamov A."/>
            <person name="Andreopoulos B."/>
            <person name="Baker S."/>
            <person name="Barry K."/>
            <person name="Bills G."/>
            <person name="Bluhm B."/>
            <person name="Cannon C."/>
            <person name="Castanera R."/>
            <person name="Culley D."/>
            <person name="Daum C."/>
            <person name="Ezra D."/>
            <person name="Gonzalez J."/>
            <person name="Henrissat B."/>
            <person name="Kuo A."/>
            <person name="Liang C."/>
            <person name="Lipzen A."/>
            <person name="Lutzoni F."/>
            <person name="Magnuson J."/>
            <person name="Mondo S."/>
            <person name="Nolan M."/>
            <person name="Ohm R."/>
            <person name="Pangilinan J."/>
            <person name="Park H.-J."/>
            <person name="Ramirez L."/>
            <person name="Alfaro M."/>
            <person name="Sun H."/>
            <person name="Tritt A."/>
            <person name="Yoshinaga Y."/>
            <person name="Zwiers L.-H."/>
            <person name="Turgeon B."/>
            <person name="Goodwin S."/>
            <person name="Spatafora J."/>
            <person name="Crous P."/>
            <person name="Grigoriev I."/>
        </authorList>
    </citation>
    <scope>NUCLEOTIDE SEQUENCE</scope>
    <source>
        <strain evidence="1">CBS 525.71</strain>
    </source>
</reference>
<gene>
    <name evidence="1" type="ORF">BU25DRAFT_223768</name>
</gene>
<keyword evidence="2" id="KW-1185">Reference proteome</keyword>
<evidence type="ECO:0000313" key="2">
    <source>
        <dbReference type="Proteomes" id="UP000799754"/>
    </source>
</evidence>